<evidence type="ECO:0000313" key="3">
    <source>
        <dbReference type="Proteomes" id="UP000190306"/>
    </source>
</evidence>
<accession>A0AAE7CPD4</accession>
<dbReference type="SUPFAM" id="SSF51735">
    <property type="entry name" value="NAD(P)-binding Rossmann-fold domains"/>
    <property type="match status" value="1"/>
</dbReference>
<dbReference type="InterPro" id="IPR003462">
    <property type="entry name" value="ODC_Mu_crystall"/>
</dbReference>
<dbReference type="PANTHER" id="PTHR13812:SF19">
    <property type="entry name" value="KETIMINE REDUCTASE MU-CRYSTALLIN"/>
    <property type="match status" value="1"/>
</dbReference>
<dbReference type="Proteomes" id="UP000502504">
    <property type="component" value="Chromosome"/>
</dbReference>
<dbReference type="Proteomes" id="UP000190306">
    <property type="component" value="Chromosome"/>
</dbReference>
<gene>
    <name evidence="1" type="ORF">AFM16_35535</name>
    <name evidence="2" type="ORF">HCX60_36130</name>
</gene>
<dbReference type="PANTHER" id="PTHR13812">
    <property type="entry name" value="KETIMINE REDUCTASE MU-CRYSTALLIN"/>
    <property type="match status" value="1"/>
</dbReference>
<dbReference type="EMBL" id="LHQL01000014">
    <property type="protein sequence ID" value="OOQ47948.1"/>
    <property type="molecule type" value="Genomic_DNA"/>
</dbReference>
<dbReference type="Gene3D" id="3.30.1780.10">
    <property type="entry name" value="ornithine cyclodeaminase, domain 1"/>
    <property type="match status" value="1"/>
</dbReference>
<name>A0AAE7CPD4_STRAT</name>
<dbReference type="EMBL" id="CP050692">
    <property type="protein sequence ID" value="QIT48289.1"/>
    <property type="molecule type" value="Genomic_DNA"/>
</dbReference>
<dbReference type="InterPro" id="IPR036291">
    <property type="entry name" value="NAD(P)-bd_dom_sf"/>
</dbReference>
<protein>
    <submittedName>
        <fullName evidence="2">Ornithine cyclodeaminase family protein</fullName>
    </submittedName>
</protein>
<organism evidence="2 4">
    <name type="scientific">Streptomyces antibioticus</name>
    <dbReference type="NCBI Taxonomy" id="1890"/>
    <lineage>
        <taxon>Bacteria</taxon>
        <taxon>Bacillati</taxon>
        <taxon>Actinomycetota</taxon>
        <taxon>Actinomycetes</taxon>
        <taxon>Kitasatosporales</taxon>
        <taxon>Streptomycetaceae</taxon>
        <taxon>Streptomyces</taxon>
    </lineage>
</organism>
<reference evidence="2 4" key="2">
    <citation type="submission" date="2020-03" db="EMBL/GenBank/DDBJ databases">
        <title>Is there a link between lipid content and antibiotic production in Streptomyces?</title>
        <authorList>
            <person name="David M."/>
            <person name="Lejeune C."/>
            <person name="Abreu S."/>
            <person name="Thibessard A."/>
            <person name="Leblond P."/>
            <person name="Chaminade P."/>
            <person name="Virolle M.-J."/>
        </authorList>
    </citation>
    <scope>NUCLEOTIDE SEQUENCE [LARGE SCALE GENOMIC DNA]</scope>
    <source>
        <strain evidence="2 4">DSM 41481</strain>
    </source>
</reference>
<sequence>MNDVLVLDRAATAAALDPHRLMAAVSEALVAVARGTVSAPPRTAAFAPGGLLGAMPGYVPGLGLAAKLVSVFADPARPGRSSHRGVVALFDPEDGRPLAFMDAEPVTAWRTAAAATHSALALARPGPVVVVGTGAQARAQVRLLAALRPTEPVTVAGRDPAAARALAALHPAGLAASLADAAESANGIETAVREAATVYCCTGATRPVLRRDWLAPGTHVSSVGGSHGPELDAGTVRDAALFAEWHGAADTPPPSGAHELQGLPEGRTVTLLGSVLSGEAPGRTSPDGLTVFKSTGHAALDVAAAYVVHRTALGHPPE</sequence>
<evidence type="ECO:0000313" key="4">
    <source>
        <dbReference type="Proteomes" id="UP000502504"/>
    </source>
</evidence>
<keyword evidence="3" id="KW-1185">Reference proteome</keyword>
<dbReference type="InterPro" id="IPR023401">
    <property type="entry name" value="ODC_N"/>
</dbReference>
<dbReference type="PIRSF" id="PIRSF001439">
    <property type="entry name" value="CryM"/>
    <property type="match status" value="1"/>
</dbReference>
<dbReference type="Gene3D" id="3.40.50.720">
    <property type="entry name" value="NAD(P)-binding Rossmann-like Domain"/>
    <property type="match status" value="1"/>
</dbReference>
<evidence type="ECO:0000313" key="2">
    <source>
        <dbReference type="EMBL" id="QIT48289.1"/>
    </source>
</evidence>
<dbReference type="GO" id="GO:0005737">
    <property type="term" value="C:cytoplasm"/>
    <property type="evidence" value="ECO:0007669"/>
    <property type="project" value="TreeGrafter"/>
</dbReference>
<dbReference type="Pfam" id="PF02423">
    <property type="entry name" value="OCD_Mu_crystall"/>
    <property type="match status" value="1"/>
</dbReference>
<proteinExistence type="predicted"/>
<reference evidence="1 3" key="1">
    <citation type="submission" date="2015-07" db="EMBL/GenBank/DDBJ databases">
        <title>Draft Genome Sequence of Streptomyces antibioticus, IMRU 3720 reveals insights in the evolution of actinomycin biosynthetic gene clusters in Streptomyces.</title>
        <authorList>
            <person name="Crnovcic I."/>
            <person name="Ruckert C."/>
            <person name="Kalinowksi J."/>
            <person name="Keller U."/>
        </authorList>
    </citation>
    <scope>NUCLEOTIDE SEQUENCE [LARGE SCALE GENOMIC DNA]</scope>
    <source>
        <strain evidence="1 3">DSM 41481</strain>
    </source>
</reference>
<evidence type="ECO:0000313" key="1">
    <source>
        <dbReference type="EMBL" id="OOQ47948.1"/>
    </source>
</evidence>
<dbReference type="RefSeq" id="WP_030782479.1">
    <property type="nucleotide sequence ID" value="NZ_CM007717.1"/>
</dbReference>
<dbReference type="AlphaFoldDB" id="A0AAE7CPD4"/>